<protein>
    <submittedName>
        <fullName evidence="1">Uncharacterized protein</fullName>
    </submittedName>
</protein>
<dbReference type="Proteomes" id="UP000023758">
    <property type="component" value="Unassembled WGS sequence"/>
</dbReference>
<reference evidence="1" key="1">
    <citation type="submission" date="2014-02" db="EMBL/GenBank/DDBJ databases">
        <title>The Genome Sequence of Trichophyton rubrum (morphotype fischeri) CBS 288.86.</title>
        <authorList>
            <consortium name="The Broad Institute Genomics Platform"/>
            <person name="Cuomo C.A."/>
            <person name="White T.C."/>
            <person name="Graser Y."/>
            <person name="Martinez-Rossi N."/>
            <person name="Heitman J."/>
            <person name="Young S.K."/>
            <person name="Zeng Q."/>
            <person name="Gargeya S."/>
            <person name="Abouelleil A."/>
            <person name="Alvarado L."/>
            <person name="Chapman S.B."/>
            <person name="Gainer-Dewar J."/>
            <person name="Goldberg J."/>
            <person name="Griggs A."/>
            <person name="Gujja S."/>
            <person name="Hansen M."/>
            <person name="Howarth C."/>
            <person name="Imamovic A."/>
            <person name="Larimer J."/>
            <person name="Martinez D."/>
            <person name="Murphy C."/>
            <person name="Pearson M.D."/>
            <person name="Persinoti G."/>
            <person name="Poon T."/>
            <person name="Priest M."/>
            <person name="Roberts A.D."/>
            <person name="Saif S."/>
            <person name="Shea T.D."/>
            <person name="Sykes S.N."/>
            <person name="Wortman J."/>
            <person name="Nusbaum C."/>
            <person name="Birren B."/>
        </authorList>
    </citation>
    <scope>NUCLEOTIDE SEQUENCE [LARGE SCALE GENOMIC DNA]</scope>
    <source>
        <strain evidence="1">CBS 288.86</strain>
    </source>
</reference>
<dbReference type="AlphaFoldDB" id="A0A022WGH9"/>
<gene>
    <name evidence="1" type="ORF">H103_00613</name>
</gene>
<name>A0A022WGH9_TRIRU</name>
<sequence>MGTNKWHGQKWKSERAGYHFPRPGWGGIGQRGIMQEVNRGSIRTESPSSQYGSYSLPGQMERTCWILEKPQGCRGPQKTSPFCGAAHHPIVIISFYEGDGEGFASSSSHGPILRRH</sequence>
<accession>A0A022WGH9</accession>
<feature type="non-terminal residue" evidence="1">
    <location>
        <position position="1"/>
    </location>
</feature>
<proteinExistence type="predicted"/>
<dbReference type="EMBL" id="KK207697">
    <property type="protein sequence ID" value="EZF57206.1"/>
    <property type="molecule type" value="Genomic_DNA"/>
</dbReference>
<dbReference type="HOGENOM" id="CLU_2098574_0_0_1"/>
<evidence type="ECO:0000313" key="1">
    <source>
        <dbReference type="EMBL" id="EZF57206.1"/>
    </source>
</evidence>
<organism evidence="1">
    <name type="scientific">Trichophyton rubrum CBS 288.86</name>
    <dbReference type="NCBI Taxonomy" id="1215330"/>
    <lineage>
        <taxon>Eukaryota</taxon>
        <taxon>Fungi</taxon>
        <taxon>Dikarya</taxon>
        <taxon>Ascomycota</taxon>
        <taxon>Pezizomycotina</taxon>
        <taxon>Eurotiomycetes</taxon>
        <taxon>Eurotiomycetidae</taxon>
        <taxon>Onygenales</taxon>
        <taxon>Arthrodermataceae</taxon>
        <taxon>Trichophyton</taxon>
    </lineage>
</organism>